<dbReference type="PANTHER" id="PTHR22761:SF5">
    <property type="entry name" value="CHARGED MULTIVESICULAR BODY PROTEIN 6"/>
    <property type="match status" value="1"/>
</dbReference>
<organism evidence="8 9">
    <name type="scientific">Absidia repens</name>
    <dbReference type="NCBI Taxonomy" id="90262"/>
    <lineage>
        <taxon>Eukaryota</taxon>
        <taxon>Fungi</taxon>
        <taxon>Fungi incertae sedis</taxon>
        <taxon>Mucoromycota</taxon>
        <taxon>Mucoromycotina</taxon>
        <taxon>Mucoromycetes</taxon>
        <taxon>Mucorales</taxon>
        <taxon>Cunninghamellaceae</taxon>
        <taxon>Absidia</taxon>
    </lineage>
</organism>
<dbReference type="OrthoDB" id="441172at2759"/>
<evidence type="ECO:0000256" key="2">
    <source>
        <dbReference type="ARBA" id="ARBA00006190"/>
    </source>
</evidence>
<accession>A0A1X2I6E9</accession>
<dbReference type="Proteomes" id="UP000193560">
    <property type="component" value="Unassembled WGS sequence"/>
</dbReference>
<keyword evidence="9" id="KW-1185">Reference proteome</keyword>
<keyword evidence="6" id="KW-0472">Membrane</keyword>
<dbReference type="AlphaFoldDB" id="A0A1X2I6E9"/>
<dbReference type="GO" id="GO:0032511">
    <property type="term" value="P:late endosome to vacuole transport via multivesicular body sorting pathway"/>
    <property type="evidence" value="ECO:0007669"/>
    <property type="project" value="TreeGrafter"/>
</dbReference>
<dbReference type="GO" id="GO:0005771">
    <property type="term" value="C:multivesicular body"/>
    <property type="evidence" value="ECO:0007669"/>
    <property type="project" value="TreeGrafter"/>
</dbReference>
<reference evidence="8 9" key="1">
    <citation type="submission" date="2016-07" db="EMBL/GenBank/DDBJ databases">
        <title>Pervasive Adenine N6-methylation of Active Genes in Fungi.</title>
        <authorList>
            <consortium name="DOE Joint Genome Institute"/>
            <person name="Mondo S.J."/>
            <person name="Dannebaum R.O."/>
            <person name="Kuo R.C."/>
            <person name="Labutti K."/>
            <person name="Haridas S."/>
            <person name="Kuo A."/>
            <person name="Salamov A."/>
            <person name="Ahrendt S.R."/>
            <person name="Lipzen A."/>
            <person name="Sullivan W."/>
            <person name="Andreopoulos W.B."/>
            <person name="Clum A."/>
            <person name="Lindquist E."/>
            <person name="Daum C."/>
            <person name="Ramamoorthy G.K."/>
            <person name="Gryganskyi A."/>
            <person name="Culley D."/>
            <person name="Magnuson J.K."/>
            <person name="James T.Y."/>
            <person name="O'Malley M.A."/>
            <person name="Stajich J.E."/>
            <person name="Spatafora J.W."/>
            <person name="Visel A."/>
            <person name="Grigoriev I.V."/>
        </authorList>
    </citation>
    <scope>NUCLEOTIDE SEQUENCE [LARGE SCALE GENOMIC DNA]</scope>
    <source>
        <strain evidence="8 9">NRRL 1336</strain>
    </source>
</reference>
<evidence type="ECO:0000256" key="5">
    <source>
        <dbReference type="ARBA" id="ARBA00022927"/>
    </source>
</evidence>
<evidence type="ECO:0000256" key="6">
    <source>
        <dbReference type="ARBA" id="ARBA00023136"/>
    </source>
</evidence>
<evidence type="ECO:0000256" key="4">
    <source>
        <dbReference type="ARBA" id="ARBA00022753"/>
    </source>
</evidence>
<dbReference type="PANTHER" id="PTHR22761">
    <property type="entry name" value="CHARGED MULTIVESICULAR BODY PROTEIN"/>
    <property type="match status" value="1"/>
</dbReference>
<dbReference type="GO" id="GO:0015031">
    <property type="term" value="P:protein transport"/>
    <property type="evidence" value="ECO:0007669"/>
    <property type="project" value="UniProtKB-KW"/>
</dbReference>
<dbReference type="Pfam" id="PF03357">
    <property type="entry name" value="Snf7"/>
    <property type="match status" value="1"/>
</dbReference>
<evidence type="ECO:0000256" key="1">
    <source>
        <dbReference type="ARBA" id="ARBA00004608"/>
    </source>
</evidence>
<dbReference type="GO" id="GO:0000815">
    <property type="term" value="C:ESCRT III complex"/>
    <property type="evidence" value="ECO:0007669"/>
    <property type="project" value="TreeGrafter"/>
</dbReference>
<dbReference type="Gene3D" id="1.10.287.1060">
    <property type="entry name" value="ESAT-6-like"/>
    <property type="match status" value="1"/>
</dbReference>
<dbReference type="InterPro" id="IPR005024">
    <property type="entry name" value="Snf7_fam"/>
</dbReference>
<keyword evidence="5" id="KW-0653">Protein transport</keyword>
<evidence type="ECO:0000313" key="9">
    <source>
        <dbReference type="Proteomes" id="UP000193560"/>
    </source>
</evidence>
<keyword evidence="4" id="KW-0967">Endosome</keyword>
<sequence>MGAGASKNKITSQDQAVLDLKIQRDKLKQYQKKVNVVIDKEVQAAKLALTQGNKKKALLALKKKKYQEQLLEKTEQQLLNLEDLTQSIEYAVVEKQVLEGLKNGNTVLKEIHKEMSLEDVERLMDDTADAIAYQNQIDTILSEQMSPEDEQEIMDELHELQMAELDANLPAVPENDLPVTEPSLPDVPTHVPTVAGKQTEPIKKKEQLQPMLAS</sequence>
<comment type="subcellular location">
    <subcellularLocation>
        <location evidence="1">Endosome membrane</location>
    </subcellularLocation>
</comment>
<gene>
    <name evidence="8" type="ORF">BCR42DRAFT_109202</name>
</gene>
<evidence type="ECO:0000256" key="7">
    <source>
        <dbReference type="SAM" id="MobiDB-lite"/>
    </source>
</evidence>
<keyword evidence="3" id="KW-0813">Transport</keyword>
<name>A0A1X2I6E9_9FUNG</name>
<proteinExistence type="inferred from homology"/>
<dbReference type="STRING" id="90262.A0A1X2I6E9"/>
<protein>
    <submittedName>
        <fullName evidence="8">Snf7 family</fullName>
    </submittedName>
</protein>
<dbReference type="EMBL" id="MCGE01000024">
    <property type="protein sequence ID" value="ORZ10422.1"/>
    <property type="molecule type" value="Genomic_DNA"/>
</dbReference>
<feature type="region of interest" description="Disordered" evidence="7">
    <location>
        <begin position="171"/>
        <end position="214"/>
    </location>
</feature>
<evidence type="ECO:0000313" key="8">
    <source>
        <dbReference type="EMBL" id="ORZ10422.1"/>
    </source>
</evidence>
<evidence type="ECO:0000256" key="3">
    <source>
        <dbReference type="ARBA" id="ARBA00022448"/>
    </source>
</evidence>
<comment type="caution">
    <text evidence="8">The sequence shown here is derived from an EMBL/GenBank/DDBJ whole genome shotgun (WGS) entry which is preliminary data.</text>
</comment>
<comment type="similarity">
    <text evidence="2">Belongs to the SNF7 family.</text>
</comment>
<dbReference type="GO" id="GO:0006900">
    <property type="term" value="P:vesicle budding from membrane"/>
    <property type="evidence" value="ECO:0007669"/>
    <property type="project" value="TreeGrafter"/>
</dbReference>